<keyword evidence="1" id="KW-0472">Membrane</keyword>
<name>A0A7T7IDK7_9BILA</name>
<evidence type="ECO:0000313" key="2">
    <source>
        <dbReference type="EMBL" id="QQL03212.1"/>
    </source>
</evidence>
<feature type="transmembrane region" description="Helical" evidence="1">
    <location>
        <begin position="18"/>
        <end position="38"/>
    </location>
</feature>
<dbReference type="AlphaFoldDB" id="A0A7T7IDK7"/>
<dbReference type="RefSeq" id="YP_010142647.1">
    <property type="nucleotide sequence ID" value="NC_056960.1"/>
</dbReference>
<feature type="transmembrane region" description="Helical" evidence="1">
    <location>
        <begin position="44"/>
        <end position="67"/>
    </location>
</feature>
<dbReference type="EMBL" id="MW266120">
    <property type="protein sequence ID" value="QQL03212.1"/>
    <property type="molecule type" value="Genomic_DNA"/>
</dbReference>
<keyword evidence="1" id="KW-0812">Transmembrane</keyword>
<protein>
    <submittedName>
        <fullName evidence="2">NADH dehydrogenase subunit 4L</fullName>
    </submittedName>
</protein>
<organism evidence="2">
    <name type="scientific">Onchocerca lupi</name>
    <dbReference type="NCBI Taxonomy" id="153009"/>
    <lineage>
        <taxon>Eukaryota</taxon>
        <taxon>Metazoa</taxon>
        <taxon>Ecdysozoa</taxon>
        <taxon>Nematoda</taxon>
        <taxon>Chromadorea</taxon>
        <taxon>Rhabditida</taxon>
        <taxon>Spirurina</taxon>
        <taxon>Spiruromorpha</taxon>
        <taxon>Filarioidea</taxon>
        <taxon>Onchocercidae</taxon>
        <taxon>Onchocerca</taxon>
    </lineage>
</organism>
<proteinExistence type="predicted"/>
<keyword evidence="2" id="KW-0496">Mitochondrion</keyword>
<geneLocation type="mitochondrion" evidence="2"/>
<evidence type="ECO:0000256" key="1">
    <source>
        <dbReference type="SAM" id="Phobius"/>
    </source>
</evidence>
<reference evidence="2" key="1">
    <citation type="submission" date="2020-11" db="EMBL/GenBank/DDBJ databases">
        <title>Complete mitochondrial genome of Onchocerca lupi.</title>
        <authorList>
            <person name="Roe C.C."/>
        </authorList>
    </citation>
    <scope>NUCLEOTIDE SEQUENCE</scope>
</reference>
<dbReference type="Gene3D" id="1.10.287.3510">
    <property type="match status" value="1"/>
</dbReference>
<keyword evidence="1" id="KW-1133">Transmembrane helix</keyword>
<sequence>MFLFFFSFLFLFFKYDRLIFVLLGIEFLFFSLLVYYVFFFESVLFFYFLCFGLLSGVVGLVVFFFCVKGYGVDKVMFYFL</sequence>
<dbReference type="GeneID" id="67137970"/>
<dbReference type="CTD" id="4539"/>
<gene>
    <name evidence="2" type="primary">ND4L</name>
</gene>
<accession>A0A7T7IDK7</accession>